<accession>A0A225UR85</accession>
<feature type="compositionally biased region" description="Polar residues" evidence="1">
    <location>
        <begin position="114"/>
        <end position="124"/>
    </location>
</feature>
<organism evidence="2 3">
    <name type="scientific">Phytophthora megakarya</name>
    <dbReference type="NCBI Taxonomy" id="4795"/>
    <lineage>
        <taxon>Eukaryota</taxon>
        <taxon>Sar</taxon>
        <taxon>Stramenopiles</taxon>
        <taxon>Oomycota</taxon>
        <taxon>Peronosporomycetes</taxon>
        <taxon>Peronosporales</taxon>
        <taxon>Peronosporaceae</taxon>
        <taxon>Phytophthora</taxon>
    </lineage>
</organism>
<evidence type="ECO:0000313" key="3">
    <source>
        <dbReference type="Proteomes" id="UP000198211"/>
    </source>
</evidence>
<dbReference type="Proteomes" id="UP000198211">
    <property type="component" value="Unassembled WGS sequence"/>
</dbReference>
<dbReference type="OrthoDB" id="1716327at2759"/>
<name>A0A225UR85_9STRA</name>
<dbReference type="AlphaFoldDB" id="A0A225UR85"/>
<gene>
    <name evidence="2" type="ORF">PHMEG_00034428</name>
</gene>
<sequence length="278" mass="30676">MAPTARSSDLVDRPMTRIASQAMSPIRAQHSTDVDPGVANTTVENSANRDRGGSSLAENATTRNDATLSHEEAEDLILSLADIPGGRPLFQTLLQNLNRSTTEGFETEPDSPPLANSQDSSQRDFSFPGNLDNMNPGGRYDNAELSSYTKVLINSPSIKLPKLQARVTTRPGKSEVPLHFEQHMLADITYGVERYDEAEGLRPLSLSVDLRTTFKIDDIRKHMDAAAMLIARITQRFEAGDGVNPDYLLQDLVTRKLQPNESVTTYVEDIARKVTQLH</sequence>
<comment type="caution">
    <text evidence="2">The sequence shown here is derived from an EMBL/GenBank/DDBJ whole genome shotgun (WGS) entry which is preliminary data.</text>
</comment>
<feature type="compositionally biased region" description="Polar residues" evidence="1">
    <location>
        <begin position="56"/>
        <end position="67"/>
    </location>
</feature>
<keyword evidence="3" id="KW-1185">Reference proteome</keyword>
<evidence type="ECO:0000256" key="1">
    <source>
        <dbReference type="SAM" id="MobiDB-lite"/>
    </source>
</evidence>
<feature type="region of interest" description="Disordered" evidence="1">
    <location>
        <begin position="101"/>
        <end position="126"/>
    </location>
</feature>
<dbReference type="EMBL" id="NBNE01012808">
    <property type="protein sequence ID" value="OWY95543.1"/>
    <property type="molecule type" value="Genomic_DNA"/>
</dbReference>
<proteinExistence type="predicted"/>
<evidence type="ECO:0000313" key="2">
    <source>
        <dbReference type="EMBL" id="OWY95543.1"/>
    </source>
</evidence>
<protein>
    <submittedName>
        <fullName evidence="2">Uncharacterized protein</fullName>
    </submittedName>
</protein>
<feature type="region of interest" description="Disordered" evidence="1">
    <location>
        <begin position="21"/>
        <end position="68"/>
    </location>
</feature>
<reference evidence="3" key="1">
    <citation type="submission" date="2017-03" db="EMBL/GenBank/DDBJ databases">
        <title>Phytopthora megakarya and P. palmivora, two closely related causual agents of cacao black pod achieved similar genome size and gene model numbers by different mechanisms.</title>
        <authorList>
            <person name="Ali S."/>
            <person name="Shao J."/>
            <person name="Larry D.J."/>
            <person name="Kronmiller B."/>
            <person name="Shen D."/>
            <person name="Strem M.D."/>
            <person name="Melnick R.L."/>
            <person name="Guiltinan M.J."/>
            <person name="Tyler B.M."/>
            <person name="Meinhardt L.W."/>
            <person name="Bailey B.A."/>
        </authorList>
    </citation>
    <scope>NUCLEOTIDE SEQUENCE [LARGE SCALE GENOMIC DNA]</scope>
    <source>
        <strain evidence="3">zdho120</strain>
    </source>
</reference>